<keyword evidence="12" id="KW-1185">Reference proteome</keyword>
<dbReference type="GO" id="GO:0004984">
    <property type="term" value="F:olfactory receptor activity"/>
    <property type="evidence" value="ECO:0007669"/>
    <property type="project" value="InterPro"/>
</dbReference>
<reference evidence="12" key="1">
    <citation type="submission" date="2013-03" db="EMBL/GenBank/DDBJ databases">
        <title>The Genome Sequence of Anopheles epiroticus epiroticus2.</title>
        <authorList>
            <consortium name="The Broad Institute Genomics Platform"/>
            <person name="Neafsey D.E."/>
            <person name="Howell P."/>
            <person name="Walker B."/>
            <person name="Young S.K."/>
            <person name="Zeng Q."/>
            <person name="Gargeya S."/>
            <person name="Fitzgerald M."/>
            <person name="Haas B."/>
            <person name="Abouelleil A."/>
            <person name="Allen A.W."/>
            <person name="Alvarado L."/>
            <person name="Arachchi H.M."/>
            <person name="Berlin A.M."/>
            <person name="Chapman S.B."/>
            <person name="Gainer-Dewar J."/>
            <person name="Goldberg J."/>
            <person name="Griggs A."/>
            <person name="Gujja S."/>
            <person name="Hansen M."/>
            <person name="Howarth C."/>
            <person name="Imamovic A."/>
            <person name="Ireland A."/>
            <person name="Larimer J."/>
            <person name="McCowan C."/>
            <person name="Murphy C."/>
            <person name="Pearson M."/>
            <person name="Poon T.W."/>
            <person name="Priest M."/>
            <person name="Roberts A."/>
            <person name="Saif S."/>
            <person name="Shea T."/>
            <person name="Sisk P."/>
            <person name="Sykes S."/>
            <person name="Wortman J."/>
            <person name="Nusbaum C."/>
            <person name="Birren B."/>
        </authorList>
    </citation>
    <scope>NUCLEOTIDE SEQUENCE [LARGE SCALE GENOMIC DNA]</scope>
    <source>
        <strain evidence="12">Epiroticus2</strain>
    </source>
</reference>
<feature type="transmembrane region" description="Helical" evidence="10">
    <location>
        <begin position="190"/>
        <end position="209"/>
    </location>
</feature>
<dbReference type="STRING" id="199890.A0A182PZ81"/>
<feature type="transmembrane region" description="Helical" evidence="10">
    <location>
        <begin position="31"/>
        <end position="49"/>
    </location>
</feature>
<protein>
    <submittedName>
        <fullName evidence="11">Uncharacterized protein</fullName>
    </submittedName>
</protein>
<keyword evidence="7 10" id="KW-0472">Membrane</keyword>
<dbReference type="GO" id="GO:0005549">
    <property type="term" value="F:odorant binding"/>
    <property type="evidence" value="ECO:0007669"/>
    <property type="project" value="InterPro"/>
</dbReference>
<dbReference type="Proteomes" id="UP000075885">
    <property type="component" value="Unassembled WGS sequence"/>
</dbReference>
<organism evidence="11 12">
    <name type="scientific">Anopheles epiroticus</name>
    <dbReference type="NCBI Taxonomy" id="199890"/>
    <lineage>
        <taxon>Eukaryota</taxon>
        <taxon>Metazoa</taxon>
        <taxon>Ecdysozoa</taxon>
        <taxon>Arthropoda</taxon>
        <taxon>Hexapoda</taxon>
        <taxon>Insecta</taxon>
        <taxon>Pterygota</taxon>
        <taxon>Neoptera</taxon>
        <taxon>Endopterygota</taxon>
        <taxon>Diptera</taxon>
        <taxon>Nematocera</taxon>
        <taxon>Culicoidea</taxon>
        <taxon>Culicidae</taxon>
        <taxon>Anophelinae</taxon>
        <taxon>Anopheles</taxon>
    </lineage>
</organism>
<keyword evidence="3" id="KW-0716">Sensory transduction</keyword>
<keyword evidence="2" id="KW-1003">Cell membrane</keyword>
<evidence type="ECO:0000256" key="9">
    <source>
        <dbReference type="ARBA" id="ARBA00023224"/>
    </source>
</evidence>
<comment type="subcellular location">
    <subcellularLocation>
        <location evidence="1">Cell membrane</location>
        <topology evidence="1">Multi-pass membrane protein</topology>
    </subcellularLocation>
</comment>
<reference evidence="11" key="2">
    <citation type="submission" date="2020-05" db="UniProtKB">
        <authorList>
            <consortium name="EnsemblMetazoa"/>
        </authorList>
    </citation>
    <scope>IDENTIFICATION</scope>
    <source>
        <strain evidence="11">Epiroticus2</strain>
    </source>
</reference>
<keyword evidence="8" id="KW-0675">Receptor</keyword>
<evidence type="ECO:0000256" key="4">
    <source>
        <dbReference type="ARBA" id="ARBA00022692"/>
    </source>
</evidence>
<feature type="transmembrane region" description="Helical" evidence="10">
    <location>
        <begin position="128"/>
        <end position="146"/>
    </location>
</feature>
<evidence type="ECO:0000313" key="12">
    <source>
        <dbReference type="Proteomes" id="UP000075885"/>
    </source>
</evidence>
<dbReference type="PANTHER" id="PTHR21137">
    <property type="entry name" value="ODORANT RECEPTOR"/>
    <property type="match status" value="1"/>
</dbReference>
<feature type="transmembrane region" description="Helical" evidence="10">
    <location>
        <begin position="273"/>
        <end position="298"/>
    </location>
</feature>
<evidence type="ECO:0000256" key="3">
    <source>
        <dbReference type="ARBA" id="ARBA00022606"/>
    </source>
</evidence>
<dbReference type="EnsemblMetazoa" id="AEPI015146-RA">
    <property type="protein sequence ID" value="AEPI015146-PA"/>
    <property type="gene ID" value="AEPI015146"/>
</dbReference>
<evidence type="ECO:0000256" key="6">
    <source>
        <dbReference type="ARBA" id="ARBA00022989"/>
    </source>
</evidence>
<proteinExistence type="predicted"/>
<feature type="transmembrane region" description="Helical" evidence="10">
    <location>
        <begin position="61"/>
        <end position="84"/>
    </location>
</feature>
<sequence>MLRFTPQDSKAVLPLARRMLRLSGFLQETERFGMINFFNLFIFLATVLVPKVCFPYPNTAAMIQGISELIYFTNVYVGYFLLVLEHRHYRELLSEIDTFVKVVCRPCHHTATHAEQTLVKLNLKIQKISALFCCYILITVIMYWSAPCLMTYHSVYKARMSAGNKTLHSPIQYYPNLEESFYWLNNRDTLFGYAVFSGVAIVICGVASYNNATKLLTILPTIKYCSTLLQLVTVRIDDLSGTPPDKNIEQELKNVVQLHQLAIRCVTLLDQTLSYVMALQLALCILTWCFTLLCILIVGYDVSALNGLLIMINITLEMFSYCFFCNELSTISEIVSRQSYEFQWEKCSPTVRKLLTMVILRGQRPLHIRAGGVITVDLDLFTKVVKTSYSVLVVLKDLV</sequence>
<evidence type="ECO:0000256" key="10">
    <source>
        <dbReference type="SAM" id="Phobius"/>
    </source>
</evidence>
<accession>A0A182PZ81</accession>
<evidence type="ECO:0000313" key="11">
    <source>
        <dbReference type="EnsemblMetazoa" id="AEPI015146-PA"/>
    </source>
</evidence>
<evidence type="ECO:0000256" key="5">
    <source>
        <dbReference type="ARBA" id="ARBA00022725"/>
    </source>
</evidence>
<dbReference type="AlphaFoldDB" id="A0A182PZ81"/>
<dbReference type="InterPro" id="IPR004117">
    <property type="entry name" value="7tm6_olfct_rcpt"/>
</dbReference>
<dbReference type="GO" id="GO:0007165">
    <property type="term" value="P:signal transduction"/>
    <property type="evidence" value="ECO:0007669"/>
    <property type="project" value="UniProtKB-KW"/>
</dbReference>
<dbReference type="GO" id="GO:0005886">
    <property type="term" value="C:plasma membrane"/>
    <property type="evidence" value="ECO:0007669"/>
    <property type="project" value="UniProtKB-SubCell"/>
</dbReference>
<evidence type="ECO:0000256" key="2">
    <source>
        <dbReference type="ARBA" id="ARBA00022475"/>
    </source>
</evidence>
<dbReference type="VEuPathDB" id="VectorBase:AEPI015146"/>
<keyword evidence="9" id="KW-0807">Transducer</keyword>
<evidence type="ECO:0000256" key="8">
    <source>
        <dbReference type="ARBA" id="ARBA00023170"/>
    </source>
</evidence>
<keyword evidence="5" id="KW-0552">Olfaction</keyword>
<evidence type="ECO:0000256" key="1">
    <source>
        <dbReference type="ARBA" id="ARBA00004651"/>
    </source>
</evidence>
<dbReference type="PANTHER" id="PTHR21137:SF35">
    <property type="entry name" value="ODORANT RECEPTOR 19A-RELATED"/>
    <property type="match status" value="1"/>
</dbReference>
<keyword evidence="6 10" id="KW-1133">Transmembrane helix</keyword>
<keyword evidence="4 10" id="KW-0812">Transmembrane</keyword>
<name>A0A182PZ81_9DIPT</name>
<dbReference type="Pfam" id="PF02949">
    <property type="entry name" value="7tm_6"/>
    <property type="match status" value="1"/>
</dbReference>
<evidence type="ECO:0000256" key="7">
    <source>
        <dbReference type="ARBA" id="ARBA00023136"/>
    </source>
</evidence>
<feature type="transmembrane region" description="Helical" evidence="10">
    <location>
        <begin position="304"/>
        <end position="324"/>
    </location>
</feature>